<reference evidence="2" key="1">
    <citation type="submission" date="2016-10" db="EMBL/GenBank/DDBJ databases">
        <authorList>
            <person name="Varghese N."/>
            <person name="Submissions S."/>
        </authorList>
    </citation>
    <scope>NUCLEOTIDE SEQUENCE [LARGE SCALE GENOMIC DNA]</scope>
    <source>
        <strain evidence="2">N6PO6</strain>
    </source>
</reference>
<organism evidence="1 2">
    <name type="scientific">Izhakiella capsodis</name>
    <dbReference type="NCBI Taxonomy" id="1367852"/>
    <lineage>
        <taxon>Bacteria</taxon>
        <taxon>Pseudomonadati</taxon>
        <taxon>Pseudomonadota</taxon>
        <taxon>Gammaproteobacteria</taxon>
        <taxon>Enterobacterales</taxon>
        <taxon>Erwiniaceae</taxon>
        <taxon>Izhakiella</taxon>
    </lineage>
</organism>
<evidence type="ECO:0000313" key="1">
    <source>
        <dbReference type="EMBL" id="SFN29552.1"/>
    </source>
</evidence>
<keyword evidence="2" id="KW-1185">Reference proteome</keyword>
<dbReference type="STRING" id="1367852.SAMN05216516_10514"/>
<dbReference type="EMBL" id="FOVC01000005">
    <property type="protein sequence ID" value="SFN29552.1"/>
    <property type="molecule type" value="Genomic_DNA"/>
</dbReference>
<gene>
    <name evidence="1" type="ORF">SAMN05216516_10514</name>
</gene>
<protein>
    <submittedName>
        <fullName evidence="1">Uncharacterized protein</fullName>
    </submittedName>
</protein>
<name>A0A1I4XUM5_9GAMM</name>
<proteinExistence type="predicted"/>
<dbReference type="OrthoDB" id="9016990at2"/>
<accession>A0A1I4XUM5</accession>
<dbReference type="RefSeq" id="WP_092877300.1">
    <property type="nucleotide sequence ID" value="NZ_FOVC01000005.1"/>
</dbReference>
<sequence>MNLRQIANRATANINPNIPAIAKRYIGEVMGPGRKPIPQYAPDEQITIQFQPLTKGDLQHVDGLNIQGLFKSIHVNGSFYSVNREMQKGGDLFIVDGKTWLVIEPLELWPDWSRLLVCMQVET</sequence>
<evidence type="ECO:0000313" key="2">
    <source>
        <dbReference type="Proteomes" id="UP000242222"/>
    </source>
</evidence>
<dbReference type="Proteomes" id="UP000242222">
    <property type="component" value="Unassembled WGS sequence"/>
</dbReference>
<dbReference type="AlphaFoldDB" id="A0A1I4XUM5"/>